<dbReference type="EMBL" id="MDYQ01000102">
    <property type="protein sequence ID" value="PRP82482.1"/>
    <property type="molecule type" value="Genomic_DNA"/>
</dbReference>
<name>A0A2P6NEX4_9EUKA</name>
<accession>A0A2P6NEX4</accession>
<protein>
    <submittedName>
        <fullName evidence="1">Uncharacterized protein</fullName>
    </submittedName>
</protein>
<proteinExistence type="predicted"/>
<comment type="caution">
    <text evidence="1">The sequence shown here is derived from an EMBL/GenBank/DDBJ whole genome shotgun (WGS) entry which is preliminary data.</text>
</comment>
<reference evidence="1 2" key="1">
    <citation type="journal article" date="2018" name="Genome Biol. Evol.">
        <title>Multiple Roots of Fruiting Body Formation in Amoebozoa.</title>
        <authorList>
            <person name="Hillmann F."/>
            <person name="Forbes G."/>
            <person name="Novohradska S."/>
            <person name="Ferling I."/>
            <person name="Riege K."/>
            <person name="Groth M."/>
            <person name="Westermann M."/>
            <person name="Marz M."/>
            <person name="Spaller T."/>
            <person name="Winckler T."/>
            <person name="Schaap P."/>
            <person name="Glockner G."/>
        </authorList>
    </citation>
    <scope>NUCLEOTIDE SEQUENCE [LARGE SCALE GENOMIC DNA]</scope>
    <source>
        <strain evidence="1 2">Jena</strain>
    </source>
</reference>
<dbReference type="Proteomes" id="UP000241769">
    <property type="component" value="Unassembled WGS sequence"/>
</dbReference>
<gene>
    <name evidence="1" type="ORF">PROFUN_09729</name>
</gene>
<dbReference type="InParanoid" id="A0A2P6NEX4"/>
<sequence length="117" mass="13214">MVENERFLTQNKNSLLLCFLHEGTLPQRILRDGDASTDNITVHSPAQFKLSTRSRPYHPVATSKILKKMTDPNLPTMRTCINGLALTLAEKTWAQKELTAYPDLASTWTPETDTRPC</sequence>
<evidence type="ECO:0000313" key="1">
    <source>
        <dbReference type="EMBL" id="PRP82482.1"/>
    </source>
</evidence>
<dbReference type="AlphaFoldDB" id="A0A2P6NEX4"/>
<organism evidence="1 2">
    <name type="scientific">Planoprotostelium fungivorum</name>
    <dbReference type="NCBI Taxonomy" id="1890364"/>
    <lineage>
        <taxon>Eukaryota</taxon>
        <taxon>Amoebozoa</taxon>
        <taxon>Evosea</taxon>
        <taxon>Variosea</taxon>
        <taxon>Cavosteliida</taxon>
        <taxon>Cavosteliaceae</taxon>
        <taxon>Planoprotostelium</taxon>
    </lineage>
</organism>
<evidence type="ECO:0000313" key="2">
    <source>
        <dbReference type="Proteomes" id="UP000241769"/>
    </source>
</evidence>
<keyword evidence="2" id="KW-1185">Reference proteome</keyword>